<name>A0A6C0H336_9ZZZZ</name>
<reference evidence="2" key="1">
    <citation type="journal article" date="2020" name="Nature">
        <title>Giant virus diversity and host interactions through global metagenomics.</title>
        <authorList>
            <person name="Schulz F."/>
            <person name="Roux S."/>
            <person name="Paez-Espino D."/>
            <person name="Jungbluth S."/>
            <person name="Walsh D.A."/>
            <person name="Denef V.J."/>
            <person name="McMahon K.D."/>
            <person name="Konstantinidis K.T."/>
            <person name="Eloe-Fadrosh E.A."/>
            <person name="Kyrpides N.C."/>
            <person name="Woyke T."/>
        </authorList>
    </citation>
    <scope>NUCLEOTIDE SEQUENCE</scope>
    <source>
        <strain evidence="2">GVMAG-M-3300023179-62</strain>
    </source>
</reference>
<dbReference type="SMART" id="SM00456">
    <property type="entry name" value="WW"/>
    <property type="match status" value="1"/>
</dbReference>
<dbReference type="InterPro" id="IPR001202">
    <property type="entry name" value="WW_dom"/>
</dbReference>
<dbReference type="SUPFAM" id="SSF51045">
    <property type="entry name" value="WW domain"/>
    <property type="match status" value="1"/>
</dbReference>
<sequence length="196" mass="23141">MFDPISNLPWPWEAVYDERYGIYYYWNYWTGESQWKKPKSYKRSARLYSPPKRDLEDPSNLYEAIAEELSYDTKQYIKLIYPDLEEKDETIVNDAIEKSKQEYLTLFGGFSRRRAEGQDARDVFLQTTLDAIKTYQQNMLKIFEAIMLSKQRPLNPEATDFSKKLHDKLESRPGVLTGKVLLKKFKKSKPGEGELI</sequence>
<protein>
    <recommendedName>
        <fullName evidence="1">WW domain-containing protein</fullName>
    </recommendedName>
</protein>
<proteinExistence type="predicted"/>
<dbReference type="CDD" id="cd00201">
    <property type="entry name" value="WW"/>
    <property type="match status" value="1"/>
</dbReference>
<dbReference type="EMBL" id="MN739859">
    <property type="protein sequence ID" value="QHT74954.1"/>
    <property type="molecule type" value="Genomic_DNA"/>
</dbReference>
<dbReference type="InterPro" id="IPR036020">
    <property type="entry name" value="WW_dom_sf"/>
</dbReference>
<dbReference type="AlphaFoldDB" id="A0A6C0H336"/>
<organism evidence="2">
    <name type="scientific">viral metagenome</name>
    <dbReference type="NCBI Taxonomy" id="1070528"/>
    <lineage>
        <taxon>unclassified sequences</taxon>
        <taxon>metagenomes</taxon>
        <taxon>organismal metagenomes</taxon>
    </lineage>
</organism>
<accession>A0A6C0H336</accession>
<dbReference type="PROSITE" id="PS01159">
    <property type="entry name" value="WW_DOMAIN_1"/>
    <property type="match status" value="1"/>
</dbReference>
<dbReference type="PROSITE" id="PS50020">
    <property type="entry name" value="WW_DOMAIN_2"/>
    <property type="match status" value="1"/>
</dbReference>
<dbReference type="Gene3D" id="2.20.70.10">
    <property type="match status" value="1"/>
</dbReference>
<evidence type="ECO:0000313" key="2">
    <source>
        <dbReference type="EMBL" id="QHT74954.1"/>
    </source>
</evidence>
<dbReference type="Pfam" id="PF00397">
    <property type="entry name" value="WW"/>
    <property type="match status" value="1"/>
</dbReference>
<feature type="domain" description="WW" evidence="1">
    <location>
        <begin position="6"/>
        <end position="40"/>
    </location>
</feature>
<evidence type="ECO:0000259" key="1">
    <source>
        <dbReference type="PROSITE" id="PS50020"/>
    </source>
</evidence>